<dbReference type="InParanoid" id="A0A1Y1YBW2"/>
<dbReference type="EMBL" id="MCFE01000175">
    <property type="protein sequence ID" value="ORX95468.1"/>
    <property type="molecule type" value="Genomic_DNA"/>
</dbReference>
<feature type="transmembrane region" description="Helical" evidence="1">
    <location>
        <begin position="271"/>
        <end position="289"/>
    </location>
</feature>
<dbReference type="Proteomes" id="UP000193498">
    <property type="component" value="Unassembled WGS sequence"/>
</dbReference>
<feature type="transmembrane region" description="Helical" evidence="1">
    <location>
        <begin position="34"/>
        <end position="53"/>
    </location>
</feature>
<evidence type="ECO:0000313" key="2">
    <source>
        <dbReference type="EMBL" id="ORX95468.1"/>
    </source>
</evidence>
<sequence length="367" mass="42215">MKTSIITLLLVRVLERYALERIQNVPRSFSIGRLFIAYFNTFAMPMIAVRGILTQWVEIRLTKDNQSHLESALRSTYDGTAFWVNACPKTRSAQVIRREELHLDATSWKKTVLDYFQRPTICLPSHCEVLTKIHKEDIPLLLKYKIRVSQDYITKDRSITTKMCFIVIALYWAYIFGKYAYCLWMFRHIPKSYQAFYMFPPSMLIPFLYTSGKCEGPVFVSVESDGHSLRKDFMLFGATNLVSEDVYVEKISEAKDAVREKILKRHWVEQVLGSVLYLFLQFGITYGMSKLVRIGAEGVHPAKAPSSRMVAVFLAVNLEALIHSVFCIVNLGWVFVSNWLPSMLLSLISAILVGIFLLTELVFVPYV</sequence>
<comment type="caution">
    <text evidence="2">The sequence shown here is derived from an EMBL/GenBank/DDBJ whole genome shotgun (WGS) entry which is preliminary data.</text>
</comment>
<protein>
    <submittedName>
        <fullName evidence="2">Uncharacterized protein</fullName>
    </submittedName>
</protein>
<evidence type="ECO:0000256" key="1">
    <source>
        <dbReference type="SAM" id="Phobius"/>
    </source>
</evidence>
<dbReference type="AlphaFoldDB" id="A0A1Y1YBW2"/>
<accession>A0A1Y1YBW2</accession>
<reference evidence="2 3" key="1">
    <citation type="submission" date="2016-07" db="EMBL/GenBank/DDBJ databases">
        <title>Pervasive Adenine N6-methylation of Active Genes in Fungi.</title>
        <authorList>
            <consortium name="DOE Joint Genome Institute"/>
            <person name="Mondo S.J."/>
            <person name="Dannebaum R.O."/>
            <person name="Kuo R.C."/>
            <person name="Labutti K."/>
            <person name="Haridas S."/>
            <person name="Kuo A."/>
            <person name="Salamov A."/>
            <person name="Ahrendt S.R."/>
            <person name="Lipzen A."/>
            <person name="Sullivan W."/>
            <person name="Andreopoulos W.B."/>
            <person name="Clum A."/>
            <person name="Lindquist E."/>
            <person name="Daum C."/>
            <person name="Ramamoorthy G.K."/>
            <person name="Gryganskyi A."/>
            <person name="Culley D."/>
            <person name="Magnuson J.K."/>
            <person name="James T.Y."/>
            <person name="O'Malley M.A."/>
            <person name="Stajich J.E."/>
            <person name="Spatafora J.W."/>
            <person name="Visel A."/>
            <person name="Grigoriev I.V."/>
        </authorList>
    </citation>
    <scope>NUCLEOTIDE SEQUENCE [LARGE SCALE GENOMIC DNA]</scope>
    <source>
        <strain evidence="2 3">CBS 931.73</strain>
    </source>
</reference>
<feature type="transmembrane region" description="Helical" evidence="1">
    <location>
        <begin position="163"/>
        <end position="186"/>
    </location>
</feature>
<keyword evidence="3" id="KW-1185">Reference proteome</keyword>
<keyword evidence="1" id="KW-0812">Transmembrane</keyword>
<gene>
    <name evidence="2" type="ORF">K493DRAFT_314992</name>
</gene>
<name>A0A1Y1YBW2_9FUNG</name>
<keyword evidence="1" id="KW-1133">Transmembrane helix</keyword>
<keyword evidence="1" id="KW-0472">Membrane</keyword>
<organism evidence="2 3">
    <name type="scientific">Basidiobolus meristosporus CBS 931.73</name>
    <dbReference type="NCBI Taxonomy" id="1314790"/>
    <lineage>
        <taxon>Eukaryota</taxon>
        <taxon>Fungi</taxon>
        <taxon>Fungi incertae sedis</taxon>
        <taxon>Zoopagomycota</taxon>
        <taxon>Entomophthoromycotina</taxon>
        <taxon>Basidiobolomycetes</taxon>
        <taxon>Basidiobolales</taxon>
        <taxon>Basidiobolaceae</taxon>
        <taxon>Basidiobolus</taxon>
    </lineage>
</organism>
<feature type="transmembrane region" description="Helical" evidence="1">
    <location>
        <begin position="310"/>
        <end position="336"/>
    </location>
</feature>
<feature type="transmembrane region" description="Helical" evidence="1">
    <location>
        <begin position="342"/>
        <end position="364"/>
    </location>
</feature>
<evidence type="ECO:0000313" key="3">
    <source>
        <dbReference type="Proteomes" id="UP000193498"/>
    </source>
</evidence>
<proteinExistence type="predicted"/>